<dbReference type="InterPro" id="IPR030878">
    <property type="entry name" value="Ribosomal_uL15"/>
</dbReference>
<dbReference type="GO" id="GO:0006412">
    <property type="term" value="P:translation"/>
    <property type="evidence" value="ECO:0007669"/>
    <property type="project" value="InterPro"/>
</dbReference>
<dbReference type="Gene3D" id="3.100.10.10">
    <property type="match status" value="1"/>
</dbReference>
<dbReference type="HAMAP" id="MF_01341">
    <property type="entry name" value="Ribosomal_uL15"/>
    <property type="match status" value="1"/>
</dbReference>
<dbReference type="InterPro" id="IPR021131">
    <property type="entry name" value="Ribosomal_uL15/eL18"/>
</dbReference>
<proteinExistence type="inferred from homology"/>
<gene>
    <name evidence="7" type="ORF">INT48_004568</name>
</gene>
<dbReference type="InterPro" id="IPR036227">
    <property type="entry name" value="Ribosomal_uL15/eL18_sf"/>
</dbReference>
<feature type="compositionally biased region" description="Basic residues" evidence="5">
    <location>
        <begin position="228"/>
        <end position="237"/>
    </location>
</feature>
<dbReference type="PANTHER" id="PTHR11721">
    <property type="entry name" value="60S RIBOSOMAL PROTEIN L27A"/>
    <property type="match status" value="1"/>
</dbReference>
<evidence type="ECO:0000256" key="2">
    <source>
        <dbReference type="ARBA" id="ARBA00022980"/>
    </source>
</evidence>
<dbReference type="GO" id="GO:0003735">
    <property type="term" value="F:structural constituent of ribosome"/>
    <property type="evidence" value="ECO:0007669"/>
    <property type="project" value="InterPro"/>
</dbReference>
<evidence type="ECO:0000256" key="4">
    <source>
        <dbReference type="RuleBase" id="RU003888"/>
    </source>
</evidence>
<evidence type="ECO:0000313" key="8">
    <source>
        <dbReference type="Proteomes" id="UP000613177"/>
    </source>
</evidence>
<dbReference type="GO" id="GO:0022625">
    <property type="term" value="C:cytosolic large ribosomal subunit"/>
    <property type="evidence" value="ECO:0007669"/>
    <property type="project" value="TreeGrafter"/>
</dbReference>
<name>A0A8H7VY65_9FUNG</name>
<organism evidence="7 8">
    <name type="scientific">Thamnidium elegans</name>
    <dbReference type="NCBI Taxonomy" id="101142"/>
    <lineage>
        <taxon>Eukaryota</taxon>
        <taxon>Fungi</taxon>
        <taxon>Fungi incertae sedis</taxon>
        <taxon>Mucoromycota</taxon>
        <taxon>Mucoromycotina</taxon>
        <taxon>Mucoromycetes</taxon>
        <taxon>Mucorales</taxon>
        <taxon>Mucorineae</taxon>
        <taxon>Mucoraceae</taxon>
        <taxon>Thamnidium</taxon>
    </lineage>
</organism>
<dbReference type="AlphaFoldDB" id="A0A8H7VY65"/>
<protein>
    <recommendedName>
        <fullName evidence="6">Large ribosomal subunit protein uL15/eL18 domain-containing protein</fullName>
    </recommendedName>
</protein>
<dbReference type="Pfam" id="PF00828">
    <property type="entry name" value="Ribosomal_L27A"/>
    <property type="match status" value="1"/>
</dbReference>
<keyword evidence="2 4" id="KW-0689">Ribosomal protein</keyword>
<feature type="region of interest" description="Disordered" evidence="5">
    <location>
        <begin position="217"/>
        <end position="246"/>
    </location>
</feature>
<comment type="similarity">
    <text evidence="1 4">Belongs to the universal ribosomal protein uL15 family.</text>
</comment>
<comment type="caution">
    <text evidence="7">The sequence shown here is derived from an EMBL/GenBank/DDBJ whole genome shotgun (WGS) entry which is preliminary data.</text>
</comment>
<dbReference type="InterPro" id="IPR001196">
    <property type="entry name" value="Ribosomal_uL15_CS"/>
</dbReference>
<accession>A0A8H7VY65</accession>
<dbReference type="PROSITE" id="PS00475">
    <property type="entry name" value="RIBOSOMAL_L15"/>
    <property type="match status" value="1"/>
</dbReference>
<feature type="domain" description="Large ribosomal subunit protein uL15/eL18" evidence="6">
    <location>
        <begin position="279"/>
        <end position="349"/>
    </location>
</feature>
<keyword evidence="8" id="KW-1185">Reference proteome</keyword>
<evidence type="ECO:0000256" key="1">
    <source>
        <dbReference type="ARBA" id="ARBA00007320"/>
    </source>
</evidence>
<dbReference type="EMBL" id="JAEPRE010000004">
    <property type="protein sequence ID" value="KAG2237665.1"/>
    <property type="molecule type" value="Genomic_DNA"/>
</dbReference>
<evidence type="ECO:0000313" key="7">
    <source>
        <dbReference type="EMBL" id="KAG2237665.1"/>
    </source>
</evidence>
<dbReference type="SUPFAM" id="SSF52080">
    <property type="entry name" value="Ribosomal proteins L15p and L18e"/>
    <property type="match status" value="1"/>
</dbReference>
<dbReference type="PANTHER" id="PTHR11721:SF3">
    <property type="entry name" value="LARGE RIBOSOMAL SUBUNIT PROTEIN UL15"/>
    <property type="match status" value="1"/>
</dbReference>
<evidence type="ECO:0000259" key="6">
    <source>
        <dbReference type="Pfam" id="PF00828"/>
    </source>
</evidence>
<evidence type="ECO:0000256" key="5">
    <source>
        <dbReference type="SAM" id="MobiDB-lite"/>
    </source>
</evidence>
<reference evidence="7" key="1">
    <citation type="submission" date="2021-01" db="EMBL/GenBank/DDBJ databases">
        <title>Metabolic potential, ecology and presence of endohyphal bacteria is reflected in genomic diversity of Mucoromycotina.</title>
        <authorList>
            <person name="Muszewska A."/>
            <person name="Okrasinska A."/>
            <person name="Steczkiewicz K."/>
            <person name="Drgas O."/>
            <person name="Orlowska M."/>
            <person name="Perlinska-Lenart U."/>
            <person name="Aleksandrzak-Piekarczyk T."/>
            <person name="Szatraj K."/>
            <person name="Zielenkiewicz U."/>
            <person name="Pilsyk S."/>
            <person name="Malc E."/>
            <person name="Mieczkowski P."/>
            <person name="Kruszewska J.S."/>
            <person name="Biernat P."/>
            <person name="Pawlowska J."/>
        </authorList>
    </citation>
    <scope>NUCLEOTIDE SEQUENCE</scope>
    <source>
        <strain evidence="7">WA0000018081</strain>
    </source>
</reference>
<evidence type="ECO:0000256" key="3">
    <source>
        <dbReference type="ARBA" id="ARBA00023274"/>
    </source>
</evidence>
<sequence length="352" mass="40160">MEVKQAFEYFKLLEQQFWKKLNESTVEYITFQGDLKPEDMLLYGEFGFALIGLKPSVLVEFRHEKVNILYLKTVIQPVLFALKEKTLDYHVIKDIKTPESDLNGCILIYSISMVTRLTALSNLLLGSPGFIPEDTMATLLDYPGHLPNSEKERPTMKSVIYFHNQGNNQELTVLTSFAIQNCEKDKTLEHFKQYFRACKDKLDIDLKLLMQLHHNRKKRGHVSAGHGRVGKHRKHPGGRGLAGGQHHHRINMDKYHPGYFGKVGMRQFHLKNNVNWRPIVNLDKIWTLAGEGVREKYKNTEKVPVIDTLQKGYGKVLAKGTISQPVIVRARFVSALAEKKIKAAGGVVELIA</sequence>
<dbReference type="Proteomes" id="UP000613177">
    <property type="component" value="Unassembled WGS sequence"/>
</dbReference>
<keyword evidence="3 4" id="KW-0687">Ribonucleoprotein</keyword>